<dbReference type="InterPro" id="IPR039844">
    <property type="entry name" value="URB1"/>
</dbReference>
<dbReference type="GO" id="GO:0005730">
    <property type="term" value="C:nucleolus"/>
    <property type="evidence" value="ECO:0007669"/>
    <property type="project" value="TreeGrafter"/>
</dbReference>
<dbReference type="Pfam" id="PF16201">
    <property type="entry name" value="NopRA1"/>
    <property type="match status" value="1"/>
</dbReference>
<dbReference type="SUPFAM" id="SSF48371">
    <property type="entry name" value="ARM repeat"/>
    <property type="match status" value="1"/>
</dbReference>
<evidence type="ECO:0000313" key="2">
    <source>
        <dbReference type="Proteomes" id="UP000887574"/>
    </source>
</evidence>
<organism evidence="2 3">
    <name type="scientific">Ditylenchus dipsaci</name>
    <dbReference type="NCBI Taxonomy" id="166011"/>
    <lineage>
        <taxon>Eukaryota</taxon>
        <taxon>Metazoa</taxon>
        <taxon>Ecdysozoa</taxon>
        <taxon>Nematoda</taxon>
        <taxon>Chromadorea</taxon>
        <taxon>Rhabditida</taxon>
        <taxon>Tylenchina</taxon>
        <taxon>Tylenchomorpha</taxon>
        <taxon>Sphaerularioidea</taxon>
        <taxon>Anguinidae</taxon>
        <taxon>Anguininae</taxon>
        <taxon>Ditylenchus</taxon>
    </lineage>
</organism>
<dbReference type="GO" id="GO:0000466">
    <property type="term" value="P:maturation of 5.8S rRNA from tricistronic rRNA transcript (SSU-rRNA, 5.8S rRNA, LSU-rRNA)"/>
    <property type="evidence" value="ECO:0007669"/>
    <property type="project" value="TreeGrafter"/>
</dbReference>
<dbReference type="InterPro" id="IPR032436">
    <property type="entry name" value="URB1_C"/>
</dbReference>
<keyword evidence="2" id="KW-1185">Reference proteome</keyword>
<dbReference type="GO" id="GO:0000463">
    <property type="term" value="P:maturation of LSU-rRNA from tricistronic rRNA transcript (SSU-rRNA, 5.8S rRNA, LSU-rRNA)"/>
    <property type="evidence" value="ECO:0007669"/>
    <property type="project" value="TreeGrafter"/>
</dbReference>
<evidence type="ECO:0000313" key="3">
    <source>
        <dbReference type="WBParaSite" id="jg11517"/>
    </source>
</evidence>
<dbReference type="PANTHER" id="PTHR13500">
    <property type="entry name" value="NUCLEOLAR PRERIBOSOMAL-ASSOCIATED PROTEIN 1"/>
    <property type="match status" value="1"/>
</dbReference>
<accession>A0A915CRT1</accession>
<protein>
    <submittedName>
        <fullName evidence="3">Nucleolar pre-ribosomal-associated protein 1 C-terminal domain-containing protein</fullName>
    </submittedName>
</protein>
<dbReference type="InterPro" id="IPR016024">
    <property type="entry name" value="ARM-type_fold"/>
</dbReference>
<dbReference type="Proteomes" id="UP000887574">
    <property type="component" value="Unplaced"/>
</dbReference>
<dbReference type="WBParaSite" id="jg11517">
    <property type="protein sequence ID" value="jg11517"/>
    <property type="gene ID" value="jg11517"/>
</dbReference>
<name>A0A915CRT1_9BILA</name>
<reference evidence="3" key="1">
    <citation type="submission" date="2022-11" db="UniProtKB">
        <authorList>
            <consortium name="WormBaseParasite"/>
        </authorList>
    </citation>
    <scope>IDENTIFICATION</scope>
</reference>
<sequence>MLEEHINQDKVLDYFDGKKMWMTLLKMTKMEREGLQDPELYDPKIVLCILLHTVRPGAELSCRKFIKSNALSFCFAATSFHSDQLRSYAFVVLARFQQKLKDLSEEVFAEAPLYLFVMRIFKNSIEECNERVCHVVSHFFARACKLILVPEDPVYAPVMAFFGLKPAIQMRTVPEFLKLFFSSSTEHFKNERQWTLRLCSEAMLEPQDYQILCSSYVVESCLALFVSPIADLWTKKLVLSLLKNCVEHESVAKELFYRLNILSWIVQAIEYSRTTDLEESELVQIFIQTAEHLRNIHREADGTDIGDRRKRRKLAKSAEKKSPLTAVTVKTNAQRMLGRIRKWEEKQDNKKWIKKIKYLIKEDWEGQAELPKDQFVEI</sequence>
<evidence type="ECO:0000259" key="1">
    <source>
        <dbReference type="Pfam" id="PF16201"/>
    </source>
</evidence>
<dbReference type="AlphaFoldDB" id="A0A915CRT1"/>
<feature type="domain" description="URB1 C-terminal" evidence="1">
    <location>
        <begin position="71"/>
        <end position="264"/>
    </location>
</feature>
<dbReference type="PANTHER" id="PTHR13500:SF0">
    <property type="entry name" value="NUCLEOLAR PRE-RIBOSOMAL-ASSOCIATED PROTEIN 1"/>
    <property type="match status" value="1"/>
</dbReference>
<proteinExistence type="predicted"/>